<dbReference type="PANTHER" id="PTHR13504">
    <property type="entry name" value="FIDO DOMAIN-CONTAINING PROTEIN DDB_G0283145"/>
    <property type="match status" value="1"/>
</dbReference>
<feature type="domain" description="Fido" evidence="4">
    <location>
        <begin position="94"/>
        <end position="249"/>
    </location>
</feature>
<accession>A0A1G5Z810</accession>
<dbReference type="InterPro" id="IPR040198">
    <property type="entry name" value="Fido_containing"/>
</dbReference>
<dbReference type="InterPro" id="IPR036597">
    <property type="entry name" value="Fido-like_dom_sf"/>
</dbReference>
<evidence type="ECO:0000256" key="2">
    <source>
        <dbReference type="PIRSR" id="PIRSR640198-2"/>
    </source>
</evidence>
<dbReference type="AlphaFoldDB" id="A0A1G5Z810"/>
<feature type="binding site" evidence="2">
    <location>
        <begin position="196"/>
        <end position="203"/>
    </location>
    <ligand>
        <name>ATP</name>
        <dbReference type="ChEBI" id="CHEBI:30616"/>
    </ligand>
</feature>
<keyword evidence="2" id="KW-0067">ATP-binding</keyword>
<dbReference type="SUPFAM" id="SSF140931">
    <property type="entry name" value="Fic-like"/>
    <property type="match status" value="1"/>
</dbReference>
<dbReference type="PANTHER" id="PTHR13504:SF38">
    <property type="entry name" value="FIDO DOMAIN-CONTAINING PROTEIN"/>
    <property type="match status" value="1"/>
</dbReference>
<evidence type="ECO:0000313" key="6">
    <source>
        <dbReference type="Proteomes" id="UP000198756"/>
    </source>
</evidence>
<evidence type="ECO:0000256" key="3">
    <source>
        <dbReference type="PIRSR" id="PIRSR640198-3"/>
    </source>
</evidence>
<protein>
    <submittedName>
        <fullName evidence="5">Fic/DOC family protein</fullName>
    </submittedName>
</protein>
<keyword evidence="6" id="KW-1185">Reference proteome</keyword>
<dbReference type="Proteomes" id="UP000198756">
    <property type="component" value="Unassembled WGS sequence"/>
</dbReference>
<dbReference type="PROSITE" id="PS51459">
    <property type="entry name" value="FIDO"/>
    <property type="match status" value="1"/>
</dbReference>
<dbReference type="Pfam" id="PF02661">
    <property type="entry name" value="Fic"/>
    <property type="match status" value="1"/>
</dbReference>
<organism evidence="5 6">
    <name type="scientific">Algoriphagus alkaliphilus</name>
    <dbReference type="NCBI Taxonomy" id="279824"/>
    <lineage>
        <taxon>Bacteria</taxon>
        <taxon>Pseudomonadati</taxon>
        <taxon>Bacteroidota</taxon>
        <taxon>Cytophagia</taxon>
        <taxon>Cytophagales</taxon>
        <taxon>Cyclobacteriaceae</taxon>
        <taxon>Algoriphagus</taxon>
    </lineage>
</organism>
<dbReference type="InterPro" id="IPR003812">
    <property type="entry name" value="Fido"/>
</dbReference>
<sequence>MNSLTKAIALKNELDLLRPIPKEREEIIMEKFRLDWNYHSNNLEGNSLTFGETKALILFGITAQGKPLKDHFEITGHDKAIKWVLDVVKGEYPLTESFIRELHQLLLKEPYEVNAITPDGLPTKRWIQVGKYKSVPNHVLTKTGEIFRFATPEETPALMHDLIEWYRSESKQPDVNPIVLAAEFHYKFIRIHPFDDGNGRMARILMNFILIHFGYPPLIIKTDDKFNYFSALQQADAGMIEPFFEYITTNLTRSLEIMISGAKGESIEEEDDLDKEIALLKAKFKASDKSKVPIYRSKYVILNIYNGTIRKIWEEFLVYTKKFEDFYSSVSISIGKESMSYSGDNCFESFGEKIEDSTTEIKFRTIFRNIKSGTSNEFQHISLIRFILNKENTYEVEIDTEKIILKNYSEDISREEIKNIIKVLTKAHKEKIENLI</sequence>
<dbReference type="EMBL" id="FMXE01000028">
    <property type="protein sequence ID" value="SDA90988.1"/>
    <property type="molecule type" value="Genomic_DNA"/>
</dbReference>
<evidence type="ECO:0000259" key="4">
    <source>
        <dbReference type="PROSITE" id="PS51459"/>
    </source>
</evidence>
<feature type="site" description="Important for autoinhibition of adenylyltransferase activity" evidence="3">
    <location>
        <position position="44"/>
    </location>
</feature>
<keyword evidence="2" id="KW-0547">Nucleotide-binding</keyword>
<proteinExistence type="predicted"/>
<dbReference type="RefSeq" id="WP_092732389.1">
    <property type="nucleotide sequence ID" value="NZ_FMXE01000028.1"/>
</dbReference>
<dbReference type="Gene3D" id="1.10.3290.10">
    <property type="entry name" value="Fido-like domain"/>
    <property type="match status" value="1"/>
</dbReference>
<feature type="active site" evidence="1">
    <location>
        <position position="192"/>
    </location>
</feature>
<dbReference type="STRING" id="279824.SAMN03080617_03365"/>
<dbReference type="OrthoDB" id="9813719at2"/>
<evidence type="ECO:0000256" key="1">
    <source>
        <dbReference type="PIRSR" id="PIRSR640198-1"/>
    </source>
</evidence>
<reference evidence="6" key="1">
    <citation type="submission" date="2016-10" db="EMBL/GenBank/DDBJ databases">
        <authorList>
            <person name="Varghese N."/>
            <person name="Submissions S."/>
        </authorList>
    </citation>
    <scope>NUCLEOTIDE SEQUENCE [LARGE SCALE GENOMIC DNA]</scope>
    <source>
        <strain evidence="6">DSM 22703</strain>
    </source>
</reference>
<name>A0A1G5Z810_9BACT</name>
<gene>
    <name evidence="5" type="ORF">SAMN03080617_03365</name>
</gene>
<dbReference type="GO" id="GO:0005524">
    <property type="term" value="F:ATP binding"/>
    <property type="evidence" value="ECO:0007669"/>
    <property type="project" value="UniProtKB-KW"/>
</dbReference>
<evidence type="ECO:0000313" key="5">
    <source>
        <dbReference type="EMBL" id="SDA90988.1"/>
    </source>
</evidence>